<evidence type="ECO:0000313" key="5">
    <source>
        <dbReference type="EMBL" id="APX12055.1"/>
    </source>
</evidence>
<dbReference type="Gene3D" id="3.40.50.150">
    <property type="entry name" value="Vaccinia Virus protein VP39"/>
    <property type="match status" value="1"/>
</dbReference>
<feature type="domain" description="Methyltransferase type 11" evidence="4">
    <location>
        <begin position="49"/>
        <end position="139"/>
    </location>
</feature>
<dbReference type="GO" id="GO:0032259">
    <property type="term" value="P:methylation"/>
    <property type="evidence" value="ECO:0007669"/>
    <property type="project" value="UniProtKB-KW"/>
</dbReference>
<accession>A0A1P8MVF7</accession>
<evidence type="ECO:0000259" key="4">
    <source>
        <dbReference type="Pfam" id="PF08241"/>
    </source>
</evidence>
<gene>
    <name evidence="5" type="ORF">BWR18_10465</name>
</gene>
<dbReference type="Pfam" id="PF08241">
    <property type="entry name" value="Methyltransf_11"/>
    <property type="match status" value="1"/>
</dbReference>
<dbReference type="EMBL" id="CP019312">
    <property type="protein sequence ID" value="APX12055.1"/>
    <property type="molecule type" value="Genomic_DNA"/>
</dbReference>
<evidence type="ECO:0000256" key="2">
    <source>
        <dbReference type="ARBA" id="ARBA00022679"/>
    </source>
</evidence>
<dbReference type="CDD" id="cd02440">
    <property type="entry name" value="AdoMet_MTases"/>
    <property type="match status" value="1"/>
</dbReference>
<dbReference type="KEGG" id="tom:BWR18_10465"/>
<dbReference type="InterPro" id="IPR029063">
    <property type="entry name" value="SAM-dependent_MTases_sf"/>
</dbReference>
<dbReference type="Proteomes" id="UP000186336">
    <property type="component" value="Chromosome"/>
</dbReference>
<organism evidence="5 6">
    <name type="scientific">Tateyamaria omphalii</name>
    <dbReference type="NCBI Taxonomy" id="299262"/>
    <lineage>
        <taxon>Bacteria</taxon>
        <taxon>Pseudomonadati</taxon>
        <taxon>Pseudomonadota</taxon>
        <taxon>Alphaproteobacteria</taxon>
        <taxon>Rhodobacterales</taxon>
        <taxon>Roseobacteraceae</taxon>
        <taxon>Tateyamaria</taxon>
    </lineage>
</organism>
<keyword evidence="6" id="KW-1185">Reference proteome</keyword>
<dbReference type="PANTHER" id="PTHR43464:SF19">
    <property type="entry name" value="UBIQUINONE BIOSYNTHESIS O-METHYLTRANSFERASE, MITOCHONDRIAL"/>
    <property type="match status" value="1"/>
</dbReference>
<keyword evidence="1 5" id="KW-0489">Methyltransferase</keyword>
<evidence type="ECO:0000256" key="1">
    <source>
        <dbReference type="ARBA" id="ARBA00022603"/>
    </source>
</evidence>
<dbReference type="AlphaFoldDB" id="A0A1P8MVF7"/>
<evidence type="ECO:0000313" key="6">
    <source>
        <dbReference type="Proteomes" id="UP000186336"/>
    </source>
</evidence>
<dbReference type="InterPro" id="IPR013216">
    <property type="entry name" value="Methyltransf_11"/>
</dbReference>
<dbReference type="STRING" id="299262.BWR18_10465"/>
<proteinExistence type="predicted"/>
<dbReference type="RefSeq" id="WP_076628062.1">
    <property type="nucleotide sequence ID" value="NZ_CP019312.1"/>
</dbReference>
<dbReference type="SUPFAM" id="SSF53335">
    <property type="entry name" value="S-adenosyl-L-methionine-dependent methyltransferases"/>
    <property type="match status" value="1"/>
</dbReference>
<sequence length="242" mass="26867">MRDPDENGWQSSAPAWIDRMAERGDFSRAHVLDAPMLARVRAISPRKALDVGCGEGRFCRMLADMGVAAVGVDPVARMIEAACAWHPEGEFHAGFAEALPFADNAFDLVVSYLSLIDIDGLSDAVAEMARVTSPGGRILVANLTSFSTSSAVIGPRYCRDTGEKLKPLGRYLSEEKMWFAWDGLRIQNWHRPLSTYMQAFLSQGLLLRHFDEPEPTGGPPEKVSSYARMPYLMMMEWEKPPV</sequence>
<protein>
    <submittedName>
        <fullName evidence="5">SAM-dependent methyltransferase</fullName>
    </submittedName>
</protein>
<dbReference type="GO" id="GO:0008757">
    <property type="term" value="F:S-adenosylmethionine-dependent methyltransferase activity"/>
    <property type="evidence" value="ECO:0007669"/>
    <property type="project" value="InterPro"/>
</dbReference>
<reference evidence="5 6" key="1">
    <citation type="submission" date="2017-01" db="EMBL/GenBank/DDBJ databases">
        <title>Complete genome of Tateyamaria omphalii DOK1-4 isolated from seawater in Dokdo.</title>
        <authorList>
            <person name="Kim J.H."/>
            <person name="Chi W.-J."/>
        </authorList>
    </citation>
    <scope>NUCLEOTIDE SEQUENCE [LARGE SCALE GENOMIC DNA]</scope>
    <source>
        <strain evidence="5 6">DOK1-4</strain>
    </source>
</reference>
<keyword evidence="2 5" id="KW-0808">Transferase</keyword>
<keyword evidence="3" id="KW-0949">S-adenosyl-L-methionine</keyword>
<dbReference type="PANTHER" id="PTHR43464">
    <property type="entry name" value="METHYLTRANSFERASE"/>
    <property type="match status" value="1"/>
</dbReference>
<evidence type="ECO:0000256" key="3">
    <source>
        <dbReference type="ARBA" id="ARBA00022691"/>
    </source>
</evidence>
<name>A0A1P8MVF7_9RHOB</name>